<dbReference type="InterPro" id="IPR029063">
    <property type="entry name" value="SAM-dependent_MTases_sf"/>
</dbReference>
<organism evidence="6 7">
    <name type="scientific">Seminavis robusta</name>
    <dbReference type="NCBI Taxonomy" id="568900"/>
    <lineage>
        <taxon>Eukaryota</taxon>
        <taxon>Sar</taxon>
        <taxon>Stramenopiles</taxon>
        <taxon>Ochrophyta</taxon>
        <taxon>Bacillariophyta</taxon>
        <taxon>Bacillariophyceae</taxon>
        <taxon>Bacillariophycidae</taxon>
        <taxon>Naviculales</taxon>
        <taxon>Naviculaceae</taxon>
        <taxon>Seminavis</taxon>
    </lineage>
</organism>
<accession>A0A9N8HUD4</accession>
<dbReference type="Gene3D" id="3.40.50.150">
    <property type="entry name" value="Vaccinia Virus protein VP39"/>
    <property type="match status" value="1"/>
</dbReference>
<dbReference type="GO" id="GO:0032259">
    <property type="term" value="P:methylation"/>
    <property type="evidence" value="ECO:0007669"/>
    <property type="project" value="UniProtKB-KW"/>
</dbReference>
<dbReference type="InterPro" id="IPR025714">
    <property type="entry name" value="Methyltranfer_dom"/>
</dbReference>
<keyword evidence="3" id="KW-0808">Transferase</keyword>
<dbReference type="PANTHER" id="PTHR12176">
    <property type="entry name" value="SAM-DEPENDENT METHYLTRANSFERASE SUPERFAMILY PROTEIN"/>
    <property type="match status" value="1"/>
</dbReference>
<reference evidence="6" key="1">
    <citation type="submission" date="2020-06" db="EMBL/GenBank/DDBJ databases">
        <authorList>
            <consortium name="Plant Systems Biology data submission"/>
        </authorList>
    </citation>
    <scope>NUCLEOTIDE SEQUENCE</scope>
    <source>
        <strain evidence="6">D6</strain>
    </source>
</reference>
<proteinExistence type="inferred from homology"/>
<evidence type="ECO:0000256" key="4">
    <source>
        <dbReference type="SAM" id="MobiDB-lite"/>
    </source>
</evidence>
<dbReference type="EMBL" id="CAICTM010002047">
    <property type="protein sequence ID" value="CAB9527693.1"/>
    <property type="molecule type" value="Genomic_DNA"/>
</dbReference>
<evidence type="ECO:0000256" key="3">
    <source>
        <dbReference type="ARBA" id="ARBA00022679"/>
    </source>
</evidence>
<dbReference type="PANTHER" id="PTHR12176:SF79">
    <property type="entry name" value="METHYLTRANSFERASE TYPE 11 DOMAIN-CONTAINING PROTEIN"/>
    <property type="match status" value="1"/>
</dbReference>
<comment type="caution">
    <text evidence="6">The sequence shown here is derived from an EMBL/GenBank/DDBJ whole genome shotgun (WGS) entry which is preliminary data.</text>
</comment>
<dbReference type="CDD" id="cd02440">
    <property type="entry name" value="AdoMet_MTases"/>
    <property type="match status" value="1"/>
</dbReference>
<keyword evidence="7" id="KW-1185">Reference proteome</keyword>
<evidence type="ECO:0000256" key="2">
    <source>
        <dbReference type="ARBA" id="ARBA00022603"/>
    </source>
</evidence>
<gene>
    <name evidence="6" type="ORF">SEMRO_2049_G312520.1</name>
</gene>
<keyword evidence="2" id="KW-0489">Methyltransferase</keyword>
<evidence type="ECO:0000313" key="6">
    <source>
        <dbReference type="EMBL" id="CAB9527693.1"/>
    </source>
</evidence>
<dbReference type="Pfam" id="PF13847">
    <property type="entry name" value="Methyltransf_31"/>
    <property type="match status" value="1"/>
</dbReference>
<sequence>MNAKATSLNTIVVVAADEKRKEERKGLESISLLVAGSSDRSYHKHPTMALYSRVEYWNERYQKSRNQPPYEWYQSFHTLSHLLNPETLSGCSVSASHLNLNNTPDNADDDASASTTAMTNATKAKAFQCLHPNNCRVLVLGCGNSAFGANLFEAGWRGGNQSDRQRFVQVDFSPVVIDQMKARYNDEYYRGVLGNTNNSKAHMEFLCCDVTQAPLPFENGSFDLIICKGVFDAVLCSAGSVFNIRRMVKECIRLLNDDGGVLMVVTYGNPDNRVVFLEDEEGELDTYWQGVSVHTVPSMVRGRKGGGHSGNKSDFVYLCRKKRGAWKESYALDTVASTSCVNPDVGTAARGTKDPESENQEGAKKAHSGATATNKKDTKMSGKGTKNGTKAA</sequence>
<name>A0A9N8HUD4_9STRA</name>
<evidence type="ECO:0000256" key="1">
    <source>
        <dbReference type="ARBA" id="ARBA00008361"/>
    </source>
</evidence>
<protein>
    <submittedName>
        <fullName evidence="6">Endothelin-converting enzyme 2</fullName>
    </submittedName>
</protein>
<dbReference type="OrthoDB" id="411785at2759"/>
<dbReference type="InterPro" id="IPR051419">
    <property type="entry name" value="Lys/N-term_MeTrsfase_sf"/>
</dbReference>
<comment type="similarity">
    <text evidence="1">Belongs to the methyltransferase superfamily.</text>
</comment>
<feature type="compositionally biased region" description="Basic and acidic residues" evidence="4">
    <location>
        <begin position="351"/>
        <end position="364"/>
    </location>
</feature>
<evidence type="ECO:0000259" key="5">
    <source>
        <dbReference type="Pfam" id="PF13847"/>
    </source>
</evidence>
<evidence type="ECO:0000313" key="7">
    <source>
        <dbReference type="Proteomes" id="UP001153069"/>
    </source>
</evidence>
<feature type="domain" description="Methyltransferase" evidence="5">
    <location>
        <begin position="133"/>
        <end position="263"/>
    </location>
</feature>
<feature type="region of interest" description="Disordered" evidence="4">
    <location>
        <begin position="342"/>
        <end position="392"/>
    </location>
</feature>
<dbReference type="Proteomes" id="UP001153069">
    <property type="component" value="Unassembled WGS sequence"/>
</dbReference>
<dbReference type="SUPFAM" id="SSF53335">
    <property type="entry name" value="S-adenosyl-L-methionine-dependent methyltransferases"/>
    <property type="match status" value="1"/>
</dbReference>
<dbReference type="AlphaFoldDB" id="A0A9N8HUD4"/>
<dbReference type="GO" id="GO:0008168">
    <property type="term" value="F:methyltransferase activity"/>
    <property type="evidence" value="ECO:0007669"/>
    <property type="project" value="UniProtKB-KW"/>
</dbReference>